<proteinExistence type="predicted"/>
<sequence length="53" mass="6223">MVSRDYFSNMPSKNVLREGKDKNLSENIHLDHKYTSLDNMILNSNLENQNIIK</sequence>
<organism evidence="2 3">
    <name type="scientific">Clostridium gallinarum</name>
    <dbReference type="NCBI Taxonomy" id="2762246"/>
    <lineage>
        <taxon>Bacteria</taxon>
        <taxon>Bacillati</taxon>
        <taxon>Bacillota</taxon>
        <taxon>Clostridia</taxon>
        <taxon>Eubacteriales</taxon>
        <taxon>Clostridiaceae</taxon>
        <taxon>Clostridium</taxon>
    </lineage>
</organism>
<gene>
    <name evidence="2" type="ORF">H9660_04130</name>
</gene>
<keyword evidence="3" id="KW-1185">Reference proteome</keyword>
<feature type="region of interest" description="Disordered" evidence="1">
    <location>
        <begin position="1"/>
        <end position="21"/>
    </location>
</feature>
<evidence type="ECO:0000313" key="3">
    <source>
        <dbReference type="Proteomes" id="UP000640335"/>
    </source>
</evidence>
<evidence type="ECO:0000313" key="2">
    <source>
        <dbReference type="EMBL" id="MBD7914328.1"/>
    </source>
</evidence>
<dbReference type="RefSeq" id="WP_191748829.1">
    <property type="nucleotide sequence ID" value="NZ_JACSQZ010000009.1"/>
</dbReference>
<dbReference type="Proteomes" id="UP000640335">
    <property type="component" value="Unassembled WGS sequence"/>
</dbReference>
<protein>
    <submittedName>
        <fullName evidence="2">Uncharacterized protein</fullName>
    </submittedName>
</protein>
<comment type="caution">
    <text evidence="2">The sequence shown here is derived from an EMBL/GenBank/DDBJ whole genome shotgun (WGS) entry which is preliminary data.</text>
</comment>
<evidence type="ECO:0000256" key="1">
    <source>
        <dbReference type="SAM" id="MobiDB-lite"/>
    </source>
</evidence>
<reference evidence="2 3" key="1">
    <citation type="submission" date="2020-08" db="EMBL/GenBank/DDBJ databases">
        <title>A Genomic Blueprint of the Chicken Gut Microbiome.</title>
        <authorList>
            <person name="Gilroy R."/>
            <person name="Ravi A."/>
            <person name="Getino M."/>
            <person name="Pursley I."/>
            <person name="Horton D.L."/>
            <person name="Alikhan N.-F."/>
            <person name="Baker D."/>
            <person name="Gharbi K."/>
            <person name="Hall N."/>
            <person name="Watson M."/>
            <person name="Adriaenssens E.M."/>
            <person name="Foster-Nyarko E."/>
            <person name="Jarju S."/>
            <person name="Secka A."/>
            <person name="Antonio M."/>
            <person name="Oren A."/>
            <person name="Chaudhuri R."/>
            <person name="La Ragione R.M."/>
            <person name="Hildebrand F."/>
            <person name="Pallen M.J."/>
        </authorList>
    </citation>
    <scope>NUCLEOTIDE SEQUENCE [LARGE SCALE GENOMIC DNA]</scope>
    <source>
        <strain evidence="2 3">Sa3CUN1</strain>
    </source>
</reference>
<accession>A0ABR8Q1N4</accession>
<name>A0ABR8Q1N4_9CLOT</name>
<dbReference type="EMBL" id="JACSQZ010000009">
    <property type="protein sequence ID" value="MBD7914328.1"/>
    <property type="molecule type" value="Genomic_DNA"/>
</dbReference>